<feature type="signal peptide" evidence="1">
    <location>
        <begin position="1"/>
        <end position="23"/>
    </location>
</feature>
<name>A0A8D5WDT0_KLEAE</name>
<protein>
    <submittedName>
        <fullName evidence="2">Uncharacterized protein</fullName>
    </submittedName>
</protein>
<accession>A0A8D5WDT0</accession>
<evidence type="ECO:0000313" key="2">
    <source>
        <dbReference type="EMBL" id="BCW03542.1"/>
    </source>
</evidence>
<geneLocation type="plasmid" evidence="2">
    <name>pNUITM-VK5_mdr</name>
</geneLocation>
<keyword evidence="2" id="KW-0614">Plasmid</keyword>
<feature type="chain" id="PRO_5034164937" evidence="1">
    <location>
        <begin position="24"/>
        <end position="45"/>
    </location>
</feature>
<reference evidence="2" key="1">
    <citation type="submission" date="2021-05" db="EMBL/GenBank/DDBJ databases">
        <title>Whole genome sequencing of antimicrobial-resistant bacteria isolated from aquatic animals, plants, and environment in Asia.</title>
        <authorList>
            <person name="Hirabayashi A."/>
            <person name="Suzuki M."/>
        </authorList>
    </citation>
    <scope>NUCLEOTIDE SEQUENCE</scope>
    <source>
        <strain evidence="2">NUITM-VK5</strain>
        <plasmid evidence="2">pNUITM-VK5_mdr</plasmid>
    </source>
</reference>
<evidence type="ECO:0000256" key="1">
    <source>
        <dbReference type="SAM" id="SignalP"/>
    </source>
</evidence>
<organism evidence="2">
    <name type="scientific">Klebsiella aerogenes</name>
    <name type="common">Enterobacter aerogenes</name>
    <dbReference type="NCBI Taxonomy" id="548"/>
    <lineage>
        <taxon>Bacteria</taxon>
        <taxon>Pseudomonadati</taxon>
        <taxon>Pseudomonadota</taxon>
        <taxon>Gammaproteobacteria</taxon>
        <taxon>Enterobacterales</taxon>
        <taxon>Enterobacteriaceae</taxon>
        <taxon>Klebsiella/Raoultella group</taxon>
        <taxon>Klebsiella</taxon>
    </lineage>
</organism>
<dbReference type="Proteomes" id="UP000825900">
    <property type="component" value="Plasmid pNUITM-VK5_mdr"/>
</dbReference>
<dbReference type="EMBL" id="LC633285">
    <property type="protein sequence ID" value="BCW03542.1"/>
    <property type="molecule type" value="Genomic_DNA"/>
</dbReference>
<sequence>MKKKLIYMSIATFAIAQSSIAQNLDLQTPANNLKQQISSIFPIDV</sequence>
<keyword evidence="1" id="KW-0732">Signal</keyword>
<dbReference type="AlphaFoldDB" id="A0A8D5WDT0"/>
<proteinExistence type="predicted"/>